<keyword evidence="6" id="KW-0443">Lipid metabolism</keyword>
<evidence type="ECO:0000256" key="2">
    <source>
        <dbReference type="ARBA" id="ARBA00022771"/>
    </source>
</evidence>
<dbReference type="GO" id="GO:0047499">
    <property type="term" value="F:calcium-independent phospholipase A2 activity"/>
    <property type="evidence" value="ECO:0007669"/>
    <property type="project" value="TreeGrafter"/>
</dbReference>
<dbReference type="InterPro" id="IPR001841">
    <property type="entry name" value="Znf_RING"/>
</dbReference>
<keyword evidence="1" id="KW-0479">Metal-binding</keyword>
<dbReference type="GO" id="GO:0008270">
    <property type="term" value="F:zinc ion binding"/>
    <property type="evidence" value="ECO:0007669"/>
    <property type="project" value="UniProtKB-KW"/>
</dbReference>
<comment type="caution">
    <text evidence="12">The sequence shown here is derived from an EMBL/GenBank/DDBJ whole genome shotgun (WGS) entry which is preliminary data.</text>
</comment>
<evidence type="ECO:0000256" key="8">
    <source>
        <dbReference type="PROSITE-ProRule" id="PRU01161"/>
    </source>
</evidence>
<evidence type="ECO:0000256" key="9">
    <source>
        <dbReference type="SAM" id="MobiDB-lite"/>
    </source>
</evidence>
<dbReference type="Proteomes" id="UP001369815">
    <property type="component" value="Unassembled WGS sequence"/>
</dbReference>
<organism evidence="12 13">
    <name type="scientific">Daldinia eschscholtzii</name>
    <dbReference type="NCBI Taxonomy" id="292717"/>
    <lineage>
        <taxon>Eukaryota</taxon>
        <taxon>Fungi</taxon>
        <taxon>Dikarya</taxon>
        <taxon>Ascomycota</taxon>
        <taxon>Pezizomycotina</taxon>
        <taxon>Sordariomycetes</taxon>
        <taxon>Xylariomycetidae</taxon>
        <taxon>Xylariales</taxon>
        <taxon>Hypoxylaceae</taxon>
        <taxon>Daldinia</taxon>
    </lineage>
</organism>
<dbReference type="CDD" id="cd16449">
    <property type="entry name" value="RING-HC"/>
    <property type="match status" value="1"/>
</dbReference>
<dbReference type="GO" id="GO:0046486">
    <property type="term" value="P:glycerolipid metabolic process"/>
    <property type="evidence" value="ECO:0007669"/>
    <property type="project" value="UniProtKB-ARBA"/>
</dbReference>
<dbReference type="InterPro" id="IPR027417">
    <property type="entry name" value="P-loop_NTPase"/>
</dbReference>
<evidence type="ECO:0000256" key="5">
    <source>
        <dbReference type="ARBA" id="ARBA00022963"/>
    </source>
</evidence>
<dbReference type="PANTHER" id="PTHR24185">
    <property type="entry name" value="CALCIUM-INDEPENDENT PHOSPHOLIPASE A2-GAMMA"/>
    <property type="match status" value="1"/>
</dbReference>
<dbReference type="GO" id="GO:0019369">
    <property type="term" value="P:arachidonate metabolic process"/>
    <property type="evidence" value="ECO:0007669"/>
    <property type="project" value="TreeGrafter"/>
</dbReference>
<proteinExistence type="predicted"/>
<dbReference type="InterPro" id="IPR017907">
    <property type="entry name" value="Znf_RING_CS"/>
</dbReference>
<reference evidence="12 13" key="1">
    <citation type="journal article" date="2024" name="Front Chem Biol">
        <title>Unveiling the potential of Daldinia eschscholtzii MFLUCC 19-0629 through bioactivity and bioinformatics studies for enhanced sustainable agriculture production.</title>
        <authorList>
            <person name="Brooks S."/>
            <person name="Weaver J.A."/>
            <person name="Klomchit A."/>
            <person name="Alharthi S.A."/>
            <person name="Onlamun T."/>
            <person name="Nurani R."/>
            <person name="Vong T.K."/>
            <person name="Alberti F."/>
            <person name="Greco C."/>
        </authorList>
    </citation>
    <scope>NUCLEOTIDE SEQUENCE [LARGE SCALE GENOMIC DNA]</scope>
    <source>
        <strain evidence="12">MFLUCC 19-0629</strain>
    </source>
</reference>
<dbReference type="Pfam" id="PF01734">
    <property type="entry name" value="Patatin"/>
    <property type="match status" value="1"/>
</dbReference>
<evidence type="ECO:0008006" key="14">
    <source>
        <dbReference type="Google" id="ProtNLM"/>
    </source>
</evidence>
<dbReference type="PROSITE" id="PS50089">
    <property type="entry name" value="ZF_RING_2"/>
    <property type="match status" value="1"/>
</dbReference>
<feature type="compositionally biased region" description="Polar residues" evidence="9">
    <location>
        <begin position="1313"/>
        <end position="1332"/>
    </location>
</feature>
<dbReference type="EMBL" id="JBANMG010000005">
    <property type="protein sequence ID" value="KAK6952782.1"/>
    <property type="molecule type" value="Genomic_DNA"/>
</dbReference>
<protein>
    <recommendedName>
        <fullName evidence="14">FabD/lysophospholipase-like protein</fullName>
    </recommendedName>
</protein>
<keyword evidence="13" id="KW-1185">Reference proteome</keyword>
<evidence type="ECO:0000256" key="4">
    <source>
        <dbReference type="ARBA" id="ARBA00022833"/>
    </source>
</evidence>
<dbReference type="PROSITE" id="PS51635">
    <property type="entry name" value="PNPLA"/>
    <property type="match status" value="1"/>
</dbReference>
<evidence type="ECO:0000259" key="10">
    <source>
        <dbReference type="PROSITE" id="PS50089"/>
    </source>
</evidence>
<dbReference type="InterPro" id="IPR002641">
    <property type="entry name" value="PNPLA_dom"/>
</dbReference>
<dbReference type="CDD" id="cd07199">
    <property type="entry name" value="Pat17_PNPLA8_PNPLA9_like"/>
    <property type="match status" value="1"/>
</dbReference>
<evidence type="ECO:0000256" key="3">
    <source>
        <dbReference type="ARBA" id="ARBA00022801"/>
    </source>
</evidence>
<keyword evidence="3" id="KW-0378">Hydrolase</keyword>
<dbReference type="GO" id="GO:0016042">
    <property type="term" value="P:lipid catabolic process"/>
    <property type="evidence" value="ECO:0007669"/>
    <property type="project" value="UniProtKB-KW"/>
</dbReference>
<keyword evidence="2 7" id="KW-0863">Zinc-finger</keyword>
<dbReference type="GO" id="GO:0016020">
    <property type="term" value="C:membrane"/>
    <property type="evidence" value="ECO:0007669"/>
    <property type="project" value="TreeGrafter"/>
</dbReference>
<dbReference type="SUPFAM" id="SSF52151">
    <property type="entry name" value="FabD/lysophospholipase-like"/>
    <property type="match status" value="1"/>
</dbReference>
<evidence type="ECO:0000259" key="11">
    <source>
        <dbReference type="PROSITE" id="PS51635"/>
    </source>
</evidence>
<accession>A0AAX6MKT1</accession>
<name>A0AAX6MKT1_9PEZI</name>
<feature type="domain" description="PNPLA" evidence="11">
    <location>
        <begin position="741"/>
        <end position="954"/>
    </location>
</feature>
<feature type="short sequence motif" description="GXGXXG" evidence="8">
    <location>
        <begin position="745"/>
        <end position="750"/>
    </location>
</feature>
<comment type="caution">
    <text evidence="8">Lacks conserved residue(s) required for the propagation of feature annotation.</text>
</comment>
<evidence type="ECO:0000256" key="7">
    <source>
        <dbReference type="PROSITE-ProRule" id="PRU00175"/>
    </source>
</evidence>
<feature type="region of interest" description="Disordered" evidence="9">
    <location>
        <begin position="1307"/>
        <end position="1332"/>
    </location>
</feature>
<gene>
    <name evidence="12" type="ORF">Daesc_005076</name>
</gene>
<sequence length="1348" mass="150606">MAGRLSVSQPCQTCGTNAEKTFTCIQCNNFAFCDACWPKWFLHTPGAVGWNGKPHEKADPLVVHRLRQILEPTRTEAEHESELLEDRDTTWFGFGRDAFGHPLFQDYGRFAAIMSETVTDETVERYPQLTTFIGETGAGKSTLIKLLIDRHDFTAPEGSNYYAPVTSSSHDRISTTGDVHLYADPSTLYSSHPLLLVDCEGLSGGEAIPKQLRHHSQGPNVDSNNTSASRHCLTRKILWADTPHTQKREFTVSQLYPRILYTFSDVVVFVLRNPRSFESVVLDKLIRWGAASIDKSLNQPVLPHAIIVFNATDINVDEKEWDVATATRLLMTDIHDAVVREPALQEHGTSMATLYGEYYIVYFFNKANQLAVQTWRRRGKIIRSTKELLECYYVLMNEQVGKLSDLLKDRCKASYLRKREVRMLANTEKLQFYLQAAYDHFTKDLNTPFDFVKETLRHSPISRSFEGNILNLALAIKQKSNNLILSCDTEQIFRAMGPMIASCVMLDAVHQNLPGKLKYALRRYSIKTQLSPFIGSASRLLDDRYAKPCAGALQTFADLYCPCSFTNPSFTGDLGRCYNVRSGHNPKGHQNKQGKIIGNGDYESSFDIDAFRPVWEELLKASLAQVQSSSFKLGQEFPDRSELQIAALIHQERLNELYSNVLGVATDFVSYSACLCCLRELPECALPCGHVLCFPCAQIYGTKTSRTTIEISRCPLHVRDVIANPPWVIVTKPRYAGSRVLCLDGGGARGIIMLRVLSEIEKVLGPDLPIQLFFDLIVGTNSGGIIAIGLGVKKWTVNATIQKFKDLCKEAFAPREMTSLPLFGALSSLYHGSLYKTQPFEKALRKHFSDQPFFGGATHRSLITSSSKVAVTASTGIERQAVVFANYNRPDPTEKRLPYRFVRSDTPSKEMRMWEAARATSATPPFFKPFLKSETNQEYANNDIRHSCPVLIAHHEAKSIWSDIADCPPDLMLSIGAGRNVGDRNIDDPSSFRSSASMTNETVTTSGFGTSAVVRQGRGGAGNYKRKTSATLLPTDDINQGKNASGYVVRDPKTPMLVSFNNPIPNQTDRLNNQRQCDRAWNRFIYGSAMKDESVRQRYMRICPELLTKLPKFDEVQKIGLAEQETAEVLRQNRQDIVEAAHRLVASTFFFEKDVGSVKQTPSGYSCTGSIFCRFRLSSSELKALGWFLVSRLDGDFEPYFLLEIQDEGASWPPRQIVLTNSVLQDMHLQGGFQLDPVRINTVTEDAQVNISLCLQTCRYASGAIVLPISGFPRQLMSEDGNGLMYQASISSSRTFSSVIEKRSSTTTSISTPRVSLTESMPSPAPSITSFGKLSVGRDSDFRAELEG</sequence>
<dbReference type="PROSITE" id="PS00518">
    <property type="entry name" value="ZF_RING_1"/>
    <property type="match status" value="1"/>
</dbReference>
<dbReference type="Gene3D" id="3.40.1090.10">
    <property type="entry name" value="Cytosolic phospholipase A2 catalytic domain"/>
    <property type="match status" value="1"/>
</dbReference>
<evidence type="ECO:0000313" key="13">
    <source>
        <dbReference type="Proteomes" id="UP001369815"/>
    </source>
</evidence>
<evidence type="ECO:0000256" key="6">
    <source>
        <dbReference type="ARBA" id="ARBA00023098"/>
    </source>
</evidence>
<dbReference type="SUPFAM" id="SSF52540">
    <property type="entry name" value="P-loop containing nucleoside triphosphate hydrolases"/>
    <property type="match status" value="2"/>
</dbReference>
<evidence type="ECO:0000313" key="12">
    <source>
        <dbReference type="EMBL" id="KAK6952782.1"/>
    </source>
</evidence>
<evidence type="ECO:0000256" key="1">
    <source>
        <dbReference type="ARBA" id="ARBA00022723"/>
    </source>
</evidence>
<keyword evidence="5" id="KW-0442">Lipid degradation</keyword>
<feature type="domain" description="RING-type" evidence="10">
    <location>
        <begin position="674"/>
        <end position="717"/>
    </location>
</feature>
<dbReference type="PANTHER" id="PTHR24185:SF1">
    <property type="entry name" value="CALCIUM-INDEPENDENT PHOSPHOLIPASE A2-GAMMA"/>
    <property type="match status" value="1"/>
</dbReference>
<dbReference type="InterPro" id="IPR016035">
    <property type="entry name" value="Acyl_Trfase/lysoPLipase"/>
</dbReference>
<keyword evidence="4" id="KW-0862">Zinc</keyword>